<accession>A0A7J7C5G8</accession>
<dbReference type="GO" id="GO:0016042">
    <property type="term" value="P:lipid catabolic process"/>
    <property type="evidence" value="ECO:0007669"/>
    <property type="project" value="UniProtKB-KW"/>
</dbReference>
<dbReference type="AlphaFoldDB" id="A0A7J7C5G8"/>
<dbReference type="Pfam" id="PF00657">
    <property type="entry name" value="Lipase_GDSL"/>
    <property type="match status" value="1"/>
</dbReference>
<dbReference type="OrthoDB" id="1600564at2759"/>
<reference evidence="6 7" key="1">
    <citation type="journal article" date="2020" name="Nat. Commun.">
        <title>Genome of Tripterygium wilfordii and identification of cytochrome P450 involved in triptolide biosynthesis.</title>
        <authorList>
            <person name="Tu L."/>
            <person name="Su P."/>
            <person name="Zhang Z."/>
            <person name="Gao L."/>
            <person name="Wang J."/>
            <person name="Hu T."/>
            <person name="Zhou J."/>
            <person name="Zhang Y."/>
            <person name="Zhao Y."/>
            <person name="Liu Y."/>
            <person name="Song Y."/>
            <person name="Tong Y."/>
            <person name="Lu Y."/>
            <person name="Yang J."/>
            <person name="Xu C."/>
            <person name="Jia M."/>
            <person name="Peters R.J."/>
            <person name="Huang L."/>
            <person name="Gao W."/>
        </authorList>
    </citation>
    <scope>NUCLEOTIDE SEQUENCE [LARGE SCALE GENOMIC DNA]</scope>
    <source>
        <strain evidence="7">cv. XIE 37</strain>
        <tissue evidence="6">Leaf</tissue>
    </source>
</reference>
<feature type="signal peptide" evidence="5">
    <location>
        <begin position="1"/>
        <end position="23"/>
    </location>
</feature>
<dbReference type="GO" id="GO:0016788">
    <property type="term" value="F:hydrolase activity, acting on ester bonds"/>
    <property type="evidence" value="ECO:0007669"/>
    <property type="project" value="InterPro"/>
</dbReference>
<proteinExistence type="inferred from homology"/>
<dbReference type="InParanoid" id="A0A7J7C5G8"/>
<evidence type="ECO:0000256" key="3">
    <source>
        <dbReference type="ARBA" id="ARBA00022963"/>
    </source>
</evidence>
<name>A0A7J7C5G8_TRIWF</name>
<dbReference type="InterPro" id="IPR001087">
    <property type="entry name" value="GDSL"/>
</dbReference>
<comment type="caution">
    <text evidence="6">The sequence shown here is derived from an EMBL/GenBank/DDBJ whole genome shotgun (WGS) entry which is preliminary data.</text>
</comment>
<evidence type="ECO:0000256" key="1">
    <source>
        <dbReference type="ARBA" id="ARBA00008668"/>
    </source>
</evidence>
<keyword evidence="2" id="KW-0378">Hydrolase</keyword>
<gene>
    <name evidence="6" type="ORF">HS088_TW21G01585</name>
</gene>
<keyword evidence="4" id="KW-0443">Lipid metabolism</keyword>
<organism evidence="6 7">
    <name type="scientific">Tripterygium wilfordii</name>
    <name type="common">Thunder God vine</name>
    <dbReference type="NCBI Taxonomy" id="458696"/>
    <lineage>
        <taxon>Eukaryota</taxon>
        <taxon>Viridiplantae</taxon>
        <taxon>Streptophyta</taxon>
        <taxon>Embryophyta</taxon>
        <taxon>Tracheophyta</taxon>
        <taxon>Spermatophyta</taxon>
        <taxon>Magnoliopsida</taxon>
        <taxon>eudicotyledons</taxon>
        <taxon>Gunneridae</taxon>
        <taxon>Pentapetalae</taxon>
        <taxon>rosids</taxon>
        <taxon>fabids</taxon>
        <taxon>Celastrales</taxon>
        <taxon>Celastraceae</taxon>
        <taxon>Tripterygium</taxon>
    </lineage>
</organism>
<comment type="similarity">
    <text evidence="1">Belongs to the 'GDSL' lipolytic enzyme family.</text>
</comment>
<evidence type="ECO:0000313" key="7">
    <source>
        <dbReference type="Proteomes" id="UP000593562"/>
    </source>
</evidence>
<evidence type="ECO:0000313" key="6">
    <source>
        <dbReference type="EMBL" id="KAF5729420.1"/>
    </source>
</evidence>
<dbReference type="PANTHER" id="PTHR46020:SF4">
    <property type="entry name" value="OS04G0650200 PROTEIN"/>
    <property type="match status" value="1"/>
</dbReference>
<dbReference type="InterPro" id="IPR036514">
    <property type="entry name" value="SGNH_hydro_sf"/>
</dbReference>
<sequence>MKLFFFFFFIVFFSFSTIVSTEACGVKKLFVFGDSYVDTGNFMDGSGGWIVPYGITFPGKPAGRFSDGRCLTDYIASFFGQKSPVPFNQRSSAKKSKLQNGMNFAYGGSGVFNTFENFPNITVQIDHLQQTLREQMYTENDLHSSIALVSVGGNDYTAFYEKNIKDIRHWPAFAVSLIDQLVIDIKRIRDLGVRKIAVTTIEPQGCVPVSAAEFAYKSCNEKWNNVSMFHNQKLREAVEKLNNEADRSTVDIVDLYRAMMSVIKRHSGSSKFNPLKPCCEGITSNETCGMVDENGIKMYKICDNPKLSIFWDRVHPSQNGWHRIYSALKSSLHRLYI</sequence>
<dbReference type="SUPFAM" id="SSF52266">
    <property type="entry name" value="SGNH hydrolase"/>
    <property type="match status" value="1"/>
</dbReference>
<evidence type="ECO:0000256" key="4">
    <source>
        <dbReference type="ARBA" id="ARBA00023098"/>
    </source>
</evidence>
<keyword evidence="3" id="KW-0442">Lipid degradation</keyword>
<dbReference type="PANTHER" id="PTHR46020">
    <property type="entry name" value="OSJNBB0059K02.9 PROTEIN"/>
    <property type="match status" value="1"/>
</dbReference>
<dbReference type="EMBL" id="JAAARO010000021">
    <property type="protein sequence ID" value="KAF5729420.1"/>
    <property type="molecule type" value="Genomic_DNA"/>
</dbReference>
<keyword evidence="5" id="KW-0732">Signal</keyword>
<dbReference type="Gene3D" id="3.40.50.1110">
    <property type="entry name" value="SGNH hydrolase"/>
    <property type="match status" value="1"/>
</dbReference>
<protein>
    <submittedName>
        <fullName evidence="6">GDSL esterase/lipase</fullName>
    </submittedName>
</protein>
<dbReference type="Proteomes" id="UP000593562">
    <property type="component" value="Unassembled WGS sequence"/>
</dbReference>
<evidence type="ECO:0000256" key="2">
    <source>
        <dbReference type="ARBA" id="ARBA00022801"/>
    </source>
</evidence>
<evidence type="ECO:0000256" key="5">
    <source>
        <dbReference type="SAM" id="SignalP"/>
    </source>
</evidence>
<keyword evidence="7" id="KW-1185">Reference proteome</keyword>
<feature type="chain" id="PRO_5029826379" evidence="5">
    <location>
        <begin position="24"/>
        <end position="337"/>
    </location>
</feature>